<dbReference type="SUPFAM" id="SSF56672">
    <property type="entry name" value="DNA/RNA polymerases"/>
    <property type="match status" value="1"/>
</dbReference>
<dbReference type="InterPro" id="IPR036397">
    <property type="entry name" value="RNaseH_sf"/>
</dbReference>
<evidence type="ECO:0000256" key="17">
    <source>
        <dbReference type="ARBA" id="ARBA00023268"/>
    </source>
</evidence>
<keyword evidence="4" id="KW-0540">Nuclease</keyword>
<keyword evidence="7" id="KW-0064">Aspartyl protease</keyword>
<dbReference type="GO" id="GO:0005524">
    <property type="term" value="F:ATP binding"/>
    <property type="evidence" value="ECO:0007669"/>
    <property type="project" value="UniProtKB-KW"/>
</dbReference>
<keyword evidence="15" id="KW-0917">Virion maturation</keyword>
<dbReference type="GO" id="GO:0015074">
    <property type="term" value="P:DNA integration"/>
    <property type="evidence" value="ECO:0007669"/>
    <property type="project" value="UniProtKB-KW"/>
</dbReference>
<organism evidence="20 21">
    <name type="scientific">Trifolium subterraneum</name>
    <name type="common">Subterranean clover</name>
    <dbReference type="NCBI Taxonomy" id="3900"/>
    <lineage>
        <taxon>Eukaryota</taxon>
        <taxon>Viridiplantae</taxon>
        <taxon>Streptophyta</taxon>
        <taxon>Embryophyta</taxon>
        <taxon>Tracheophyta</taxon>
        <taxon>Spermatophyta</taxon>
        <taxon>Magnoliopsida</taxon>
        <taxon>eudicotyledons</taxon>
        <taxon>Gunneridae</taxon>
        <taxon>Pentapetalae</taxon>
        <taxon>rosids</taxon>
        <taxon>fabids</taxon>
        <taxon>Fabales</taxon>
        <taxon>Fabaceae</taxon>
        <taxon>Papilionoideae</taxon>
        <taxon>50 kb inversion clade</taxon>
        <taxon>NPAAA clade</taxon>
        <taxon>Hologalegina</taxon>
        <taxon>IRL clade</taxon>
        <taxon>Trifolieae</taxon>
        <taxon>Trifolium</taxon>
    </lineage>
</organism>
<evidence type="ECO:0000256" key="6">
    <source>
        <dbReference type="ARBA" id="ARBA00022741"/>
    </source>
</evidence>
<keyword evidence="9" id="KW-0378">Hydrolase</keyword>
<reference evidence="21" key="1">
    <citation type="journal article" date="2017" name="Front. Plant Sci.">
        <title>Climate Clever Clovers: New Paradigm to Reduce the Environmental Footprint of Ruminants by Breeding Low Methanogenic Forages Utilizing Haplotype Variation.</title>
        <authorList>
            <person name="Kaur P."/>
            <person name="Appels R."/>
            <person name="Bayer P.E."/>
            <person name="Keeble-Gagnere G."/>
            <person name="Wang J."/>
            <person name="Hirakawa H."/>
            <person name="Shirasawa K."/>
            <person name="Vercoe P."/>
            <person name="Stefanova K."/>
            <person name="Durmic Z."/>
            <person name="Nichols P."/>
            <person name="Revell C."/>
            <person name="Isobe S.N."/>
            <person name="Edwards D."/>
            <person name="Erskine W."/>
        </authorList>
    </citation>
    <scope>NUCLEOTIDE SEQUENCE [LARGE SCALE GENOMIC DNA]</scope>
    <source>
        <strain evidence="21">cv. Daliak</strain>
    </source>
</reference>
<keyword evidence="17" id="KW-0511">Multifunctional enzyme</keyword>
<dbReference type="GO" id="GO:0003676">
    <property type="term" value="F:nucleic acid binding"/>
    <property type="evidence" value="ECO:0007669"/>
    <property type="project" value="InterPro"/>
</dbReference>
<keyword evidence="13" id="KW-0695">RNA-directed DNA polymerase</keyword>
<dbReference type="PANTHER" id="PTHR42648:SF11">
    <property type="entry name" value="TRANSPOSON TY4-P GAG-POL POLYPROTEIN"/>
    <property type="match status" value="1"/>
</dbReference>
<dbReference type="Pfam" id="PF14223">
    <property type="entry name" value="Retrotran_gag_2"/>
    <property type="match status" value="1"/>
</dbReference>
<evidence type="ECO:0000256" key="15">
    <source>
        <dbReference type="ARBA" id="ARBA00023113"/>
    </source>
</evidence>
<evidence type="ECO:0000256" key="3">
    <source>
        <dbReference type="ARBA" id="ARBA00022670"/>
    </source>
</evidence>
<keyword evidence="14" id="KW-0548">Nucleotidyltransferase</keyword>
<keyword evidence="10" id="KW-0067">ATP-binding</keyword>
<name>A0A2Z6P2G8_TRISU</name>
<dbReference type="Pfam" id="PF00665">
    <property type="entry name" value="rve"/>
    <property type="match status" value="1"/>
</dbReference>
<evidence type="ECO:0000256" key="16">
    <source>
        <dbReference type="ARBA" id="ARBA00023172"/>
    </source>
</evidence>
<dbReference type="InterPro" id="IPR025724">
    <property type="entry name" value="GAG-pre-integrase_dom"/>
</dbReference>
<evidence type="ECO:0000256" key="2">
    <source>
        <dbReference type="ARBA" id="ARBA00022612"/>
    </source>
</evidence>
<dbReference type="EMBL" id="DF974825">
    <property type="protein sequence ID" value="GAU50638.1"/>
    <property type="molecule type" value="Genomic_DNA"/>
</dbReference>
<dbReference type="Proteomes" id="UP000242715">
    <property type="component" value="Unassembled WGS sequence"/>
</dbReference>
<dbReference type="Pfam" id="PF13976">
    <property type="entry name" value="gag_pre-integrs"/>
    <property type="match status" value="1"/>
</dbReference>
<keyword evidence="6" id="KW-0547">Nucleotide-binding</keyword>
<evidence type="ECO:0000256" key="7">
    <source>
        <dbReference type="ARBA" id="ARBA00022750"/>
    </source>
</evidence>
<dbReference type="GO" id="GO:0003964">
    <property type="term" value="F:RNA-directed DNA polymerase activity"/>
    <property type="evidence" value="ECO:0007669"/>
    <property type="project" value="UniProtKB-KW"/>
</dbReference>
<keyword evidence="2" id="KW-1188">Viral release from host cell</keyword>
<dbReference type="InterPro" id="IPR039537">
    <property type="entry name" value="Retrotran_Ty1/copia-like"/>
</dbReference>
<keyword evidence="11" id="KW-0460">Magnesium</keyword>
<dbReference type="InterPro" id="IPR001584">
    <property type="entry name" value="Integrase_cat-core"/>
</dbReference>
<evidence type="ECO:0000256" key="12">
    <source>
        <dbReference type="ARBA" id="ARBA00022908"/>
    </source>
</evidence>
<keyword evidence="14" id="KW-0239">DNA-directed DNA polymerase</keyword>
<evidence type="ECO:0000256" key="18">
    <source>
        <dbReference type="SAM" id="MobiDB-lite"/>
    </source>
</evidence>
<evidence type="ECO:0000256" key="8">
    <source>
        <dbReference type="ARBA" id="ARBA00022759"/>
    </source>
</evidence>
<evidence type="ECO:0000256" key="5">
    <source>
        <dbReference type="ARBA" id="ARBA00022723"/>
    </source>
</evidence>
<dbReference type="InterPro" id="IPR013103">
    <property type="entry name" value="RVT_2"/>
</dbReference>
<evidence type="ECO:0000313" key="21">
    <source>
        <dbReference type="Proteomes" id="UP000242715"/>
    </source>
</evidence>
<dbReference type="InterPro" id="IPR043502">
    <property type="entry name" value="DNA/RNA_pol_sf"/>
</dbReference>
<accession>A0A2Z6P2G8</accession>
<dbReference type="CDD" id="cd09272">
    <property type="entry name" value="RNase_HI_RT_Ty1"/>
    <property type="match status" value="1"/>
</dbReference>
<gene>
    <name evidence="20" type="ORF">TSUD_134440</name>
</gene>
<dbReference type="OrthoDB" id="8063676at2759"/>
<evidence type="ECO:0000256" key="1">
    <source>
        <dbReference type="ARBA" id="ARBA00002180"/>
    </source>
</evidence>
<sequence length="1002" mass="116053">MGLKNQRADTAGYTAAQNKALKETRSKDKTTLSVLFRAVDESGFEKITGSTTSKEAWDTLKKVFEGADRVKKVRLQTLRGELERMHMKESETVSDYITCVQTVVNQLTRNGETSKDLSTLSVKELAGSLEAHEQRKMKKKEEAAEEAHQTKKSIKDEKVLFSQNFRGRGCGRGGRDRGARGRGQRDGFLLMAQNEINTNNDTLWYLDSRASNHMCGHKHLFKEMQKIVDGHVSFGDASKVKVEGKGTICYLQKDGLLGLIKDVYYIPDLKTNILSLGQLIEKGYSILIKDRILHLKDKLGHLIAQVEMGRNRMYKLNLRSVQEKCLQVNFEDKASLWHLHFGHLHHVGLKRLAKKNMVHGLPDMDYEGKFCEECVLSKQTRTSFQKKAEYQAKHILELIHTDICGPITLESFSGKRYFISFIDDFSQKTWVYFLKEKSEAFEVFKKFKVMVEKATDRHIKVVRSNRGGEYISTTFMNYCEERGIRRFLTAPYSPQQNGVAERKNRTILDMIRSMLKSKNITKLEDKSQKYIFIGYDEKTKGYKLFNLISKKVIVSRDVQINEASKWDWNNSTEVNVEVKESSVVIPTNISTELEESDNEDEPLQPKMRNEKWKTAMNEEIKAIERNNTWELAELPKGSQPIGVKWVFKKKMNAQGEIERYQAQLVAKGYKQKAGIDYDEVFAPVARMEIIRLLISQAAQFKWPIFQMDVKSAFLNGVLEEEVYIEQPPGYIKVGKEEKVLILKKALYGLKQEPRAWNTRIDIYFKENGFKQCPYEHALYMIEEFKGTMIREFEMTDLGLMRFFLGLEFRHQWNQVQSCRNLMEENMSKQANIEAWYIQGTVSFGMFYSRTEDYRLVGYFDSDWCRDIDDQKSTSGYVFFMGNTAFTWLSKKQPIVTLLTCEVEYVATSWCVCHAIWLRRLLSKMEIKQVGATVIQVDNKSTIELAKNLVNHERSKHIDVRFHFIREHVKEGSVELRHVASKNQAANIFTKPLSKEFSTKARN</sequence>
<feature type="domain" description="Integrase catalytic" evidence="19">
    <location>
        <begin position="390"/>
        <end position="557"/>
    </location>
</feature>
<dbReference type="GO" id="GO:0004519">
    <property type="term" value="F:endonuclease activity"/>
    <property type="evidence" value="ECO:0007669"/>
    <property type="project" value="UniProtKB-KW"/>
</dbReference>
<evidence type="ECO:0000256" key="9">
    <source>
        <dbReference type="ARBA" id="ARBA00022801"/>
    </source>
</evidence>
<keyword evidence="21" id="KW-1185">Reference proteome</keyword>
<dbReference type="InterPro" id="IPR054722">
    <property type="entry name" value="PolX-like_BBD"/>
</dbReference>
<dbReference type="GO" id="GO:0046872">
    <property type="term" value="F:metal ion binding"/>
    <property type="evidence" value="ECO:0007669"/>
    <property type="project" value="UniProtKB-KW"/>
</dbReference>
<dbReference type="InterPro" id="IPR057670">
    <property type="entry name" value="SH3_retrovirus"/>
</dbReference>
<keyword evidence="12" id="KW-0229">DNA integration</keyword>
<dbReference type="Pfam" id="PF25597">
    <property type="entry name" value="SH3_retrovirus"/>
    <property type="match status" value="1"/>
</dbReference>
<dbReference type="GO" id="GO:0003887">
    <property type="term" value="F:DNA-directed DNA polymerase activity"/>
    <property type="evidence" value="ECO:0007669"/>
    <property type="project" value="UniProtKB-KW"/>
</dbReference>
<keyword evidence="3" id="KW-0645">Protease</keyword>
<keyword evidence="16" id="KW-0233">DNA recombination</keyword>
<evidence type="ECO:0000256" key="4">
    <source>
        <dbReference type="ARBA" id="ARBA00022722"/>
    </source>
</evidence>
<dbReference type="InterPro" id="IPR012337">
    <property type="entry name" value="RNaseH-like_sf"/>
</dbReference>
<keyword evidence="14" id="KW-0808">Transferase</keyword>
<dbReference type="Pfam" id="PF07727">
    <property type="entry name" value="RVT_2"/>
    <property type="match status" value="1"/>
</dbReference>
<dbReference type="AlphaFoldDB" id="A0A2Z6P2G8"/>
<dbReference type="GO" id="GO:0004190">
    <property type="term" value="F:aspartic-type endopeptidase activity"/>
    <property type="evidence" value="ECO:0007669"/>
    <property type="project" value="UniProtKB-KW"/>
</dbReference>
<dbReference type="GO" id="GO:0006508">
    <property type="term" value="P:proteolysis"/>
    <property type="evidence" value="ECO:0007669"/>
    <property type="project" value="UniProtKB-KW"/>
</dbReference>
<evidence type="ECO:0000313" key="20">
    <source>
        <dbReference type="EMBL" id="GAU50638.1"/>
    </source>
</evidence>
<evidence type="ECO:0000256" key="13">
    <source>
        <dbReference type="ARBA" id="ARBA00022918"/>
    </source>
</evidence>
<feature type="compositionally biased region" description="Basic and acidic residues" evidence="18">
    <location>
        <begin position="130"/>
        <end position="153"/>
    </location>
</feature>
<evidence type="ECO:0000256" key="10">
    <source>
        <dbReference type="ARBA" id="ARBA00022840"/>
    </source>
</evidence>
<dbReference type="Pfam" id="PF22936">
    <property type="entry name" value="Pol_BBD"/>
    <property type="match status" value="1"/>
</dbReference>
<keyword evidence="5" id="KW-0479">Metal-binding</keyword>
<dbReference type="Gene3D" id="3.30.420.10">
    <property type="entry name" value="Ribonuclease H-like superfamily/Ribonuclease H"/>
    <property type="match status" value="1"/>
</dbReference>
<dbReference type="SUPFAM" id="SSF53098">
    <property type="entry name" value="Ribonuclease H-like"/>
    <property type="match status" value="1"/>
</dbReference>
<evidence type="ECO:0000256" key="11">
    <source>
        <dbReference type="ARBA" id="ARBA00022842"/>
    </source>
</evidence>
<proteinExistence type="predicted"/>
<protein>
    <recommendedName>
        <fullName evidence="19">Integrase catalytic domain-containing protein</fullName>
    </recommendedName>
</protein>
<comment type="function">
    <text evidence="1">The aspartyl protease (PR) mediates the proteolytic cleavages of the Gag and Gag-Pol polyproteins after assembly of the VLP.</text>
</comment>
<dbReference type="PROSITE" id="PS50994">
    <property type="entry name" value="INTEGRASE"/>
    <property type="match status" value="1"/>
</dbReference>
<dbReference type="GO" id="GO:0006310">
    <property type="term" value="P:DNA recombination"/>
    <property type="evidence" value="ECO:0007669"/>
    <property type="project" value="UniProtKB-KW"/>
</dbReference>
<feature type="region of interest" description="Disordered" evidence="18">
    <location>
        <begin position="128"/>
        <end position="153"/>
    </location>
</feature>
<evidence type="ECO:0000256" key="14">
    <source>
        <dbReference type="ARBA" id="ARBA00022932"/>
    </source>
</evidence>
<keyword evidence="8" id="KW-0255">Endonuclease</keyword>
<evidence type="ECO:0000259" key="19">
    <source>
        <dbReference type="PROSITE" id="PS50994"/>
    </source>
</evidence>
<dbReference type="PANTHER" id="PTHR42648">
    <property type="entry name" value="TRANSPOSASE, PUTATIVE-RELATED"/>
    <property type="match status" value="1"/>
</dbReference>